<accession>A0ABD0RBX3</accession>
<feature type="non-terminal residue" evidence="1">
    <location>
        <position position="49"/>
    </location>
</feature>
<name>A0ABD0RBX3_CIRMR</name>
<keyword evidence="2" id="KW-1185">Reference proteome</keyword>
<evidence type="ECO:0000313" key="1">
    <source>
        <dbReference type="EMBL" id="KAL0196001.1"/>
    </source>
</evidence>
<feature type="non-terminal residue" evidence="1">
    <location>
        <position position="1"/>
    </location>
</feature>
<proteinExistence type="predicted"/>
<organism evidence="1 2">
    <name type="scientific">Cirrhinus mrigala</name>
    <name type="common">Mrigala</name>
    <dbReference type="NCBI Taxonomy" id="683832"/>
    <lineage>
        <taxon>Eukaryota</taxon>
        <taxon>Metazoa</taxon>
        <taxon>Chordata</taxon>
        <taxon>Craniata</taxon>
        <taxon>Vertebrata</taxon>
        <taxon>Euteleostomi</taxon>
        <taxon>Actinopterygii</taxon>
        <taxon>Neopterygii</taxon>
        <taxon>Teleostei</taxon>
        <taxon>Ostariophysi</taxon>
        <taxon>Cypriniformes</taxon>
        <taxon>Cyprinidae</taxon>
        <taxon>Labeoninae</taxon>
        <taxon>Labeonini</taxon>
        <taxon>Cirrhinus</taxon>
    </lineage>
</organism>
<reference evidence="1 2" key="1">
    <citation type="submission" date="2024-05" db="EMBL/GenBank/DDBJ databases">
        <title>Genome sequencing and assembly of Indian major carp, Cirrhinus mrigala (Hamilton, 1822).</title>
        <authorList>
            <person name="Mohindra V."/>
            <person name="Chowdhury L.M."/>
            <person name="Lal K."/>
            <person name="Jena J.K."/>
        </authorList>
    </citation>
    <scope>NUCLEOTIDE SEQUENCE [LARGE SCALE GENOMIC DNA]</scope>
    <source>
        <strain evidence="1">CM1030</strain>
        <tissue evidence="1">Blood</tissue>
    </source>
</reference>
<dbReference type="AlphaFoldDB" id="A0ABD0RBX3"/>
<comment type="caution">
    <text evidence="1">The sequence shown here is derived from an EMBL/GenBank/DDBJ whole genome shotgun (WGS) entry which is preliminary data.</text>
</comment>
<gene>
    <name evidence="1" type="ORF">M9458_009573</name>
</gene>
<sequence length="49" mass="5789">KDMVRNDLILREPCLFDTEEFNDHLPVKNEVCPEVEMKNVNKCNLTLQL</sequence>
<evidence type="ECO:0000313" key="2">
    <source>
        <dbReference type="Proteomes" id="UP001529510"/>
    </source>
</evidence>
<dbReference type="Proteomes" id="UP001529510">
    <property type="component" value="Unassembled WGS sequence"/>
</dbReference>
<dbReference type="EMBL" id="JAMKFB020000004">
    <property type="protein sequence ID" value="KAL0196001.1"/>
    <property type="molecule type" value="Genomic_DNA"/>
</dbReference>
<protein>
    <submittedName>
        <fullName evidence="1">Uncharacterized protein</fullName>
    </submittedName>
</protein>